<dbReference type="RefSeq" id="WP_409355441.1">
    <property type="nucleotide sequence ID" value="NZ_JBJXVJ010000001.1"/>
</dbReference>
<feature type="domain" description="Rad50/SbcC-type AAA" evidence="1">
    <location>
        <begin position="5"/>
        <end position="120"/>
    </location>
</feature>
<keyword evidence="3" id="KW-1185">Reference proteome</keyword>
<dbReference type="Gene3D" id="3.40.50.300">
    <property type="entry name" value="P-loop containing nucleotide triphosphate hydrolases"/>
    <property type="match status" value="1"/>
</dbReference>
<accession>A0ABW9JX75</accession>
<protein>
    <submittedName>
        <fullName evidence="2">AAA family ATPase</fullName>
    </submittedName>
</protein>
<dbReference type="InterPro" id="IPR038729">
    <property type="entry name" value="Rad50/SbcC_AAA"/>
</dbReference>
<sequence length="638" mass="73441">MKIKRIHISNYRAFLVNEDQELSRYIINLPNGENLLIYGENGSGKSSLFRALKDFFNAVLNTGQPFQENLFYEAGKTSEKPFIDIEIDDNSHHRFSSDGNQYLLVNNESGVDTNYITQTNITNGFISYRDLLKLHFRQKNQAPDLVAVFLEEDGLFSDIVIPAPAKLENKLTYKNLWIKCEGLDEEALIDYNTNVAALFDELEIKANMLLAFFHKECSLKIEYIDGTIQDGVLSKPIISFKVSLFGKDLREHDDMLNEARLTAIAISVFLAHQLCIPPAELRILFLDDIFIGLDMTNRIPLLEILTADDLGDGTSFKEAQIFLTTYDREWFNVAKSYLNGWQKTEFYVDNHSSPIDRPLIRKSDTYKERSEFHFIHGDYPACANYLRKAFEQKLRDILPENILRSGFSGSDNDNSHIIVSKKHLSINQNDEIWFFTPKESNAKNISQSGFTGLQNLINKFERLMKAYEIDFQSIDNLNRIKNRLLNPLSHHDLRSPIFKTELETGFAILNELNKIKTQIIVEVPDESPVYLFFDKYDANTGKDYRYKFQLLGNLILLEYNGEERILNAECKPISRFLKLDGTEEVGKGKNQRSLSDLCKGICIHSMLSKEDKKNVVFNPDDLINEVYNEKGQTLKDLL</sequence>
<organism evidence="2 3">
    <name type="scientific">Chryseobacterium kwangjuense</name>
    <dbReference type="NCBI Taxonomy" id="267125"/>
    <lineage>
        <taxon>Bacteria</taxon>
        <taxon>Pseudomonadati</taxon>
        <taxon>Bacteroidota</taxon>
        <taxon>Flavobacteriia</taxon>
        <taxon>Flavobacteriales</taxon>
        <taxon>Weeksellaceae</taxon>
        <taxon>Chryseobacterium group</taxon>
        <taxon>Chryseobacterium</taxon>
    </lineage>
</organism>
<dbReference type="Pfam" id="PF13476">
    <property type="entry name" value="AAA_23"/>
    <property type="match status" value="1"/>
</dbReference>
<dbReference type="InterPro" id="IPR027417">
    <property type="entry name" value="P-loop_NTPase"/>
</dbReference>
<comment type="caution">
    <text evidence="2">The sequence shown here is derived from an EMBL/GenBank/DDBJ whole genome shotgun (WGS) entry which is preliminary data.</text>
</comment>
<name>A0ABW9JX75_9FLAO</name>
<proteinExistence type="predicted"/>
<dbReference type="SUPFAM" id="SSF52540">
    <property type="entry name" value="P-loop containing nucleoside triphosphate hydrolases"/>
    <property type="match status" value="1"/>
</dbReference>
<gene>
    <name evidence="2" type="ORF">ACKW6Q_01545</name>
</gene>
<evidence type="ECO:0000313" key="2">
    <source>
        <dbReference type="EMBL" id="MFN1215644.1"/>
    </source>
</evidence>
<dbReference type="EMBL" id="JBJXVJ010000001">
    <property type="protein sequence ID" value="MFN1215644.1"/>
    <property type="molecule type" value="Genomic_DNA"/>
</dbReference>
<evidence type="ECO:0000313" key="3">
    <source>
        <dbReference type="Proteomes" id="UP001634154"/>
    </source>
</evidence>
<evidence type="ECO:0000259" key="1">
    <source>
        <dbReference type="Pfam" id="PF13476"/>
    </source>
</evidence>
<dbReference type="Proteomes" id="UP001634154">
    <property type="component" value="Unassembled WGS sequence"/>
</dbReference>
<reference evidence="2 3" key="1">
    <citation type="submission" date="2024-12" db="EMBL/GenBank/DDBJ databases">
        <title>Draft genome sequence of Chryseobacterium kwangjuense AG447.</title>
        <authorList>
            <person name="Cheptsov V.S."/>
            <person name="Belov A."/>
            <person name="Zavarzina A.G."/>
        </authorList>
    </citation>
    <scope>NUCLEOTIDE SEQUENCE [LARGE SCALE GENOMIC DNA]</scope>
    <source>
        <strain evidence="2 3">AG447</strain>
    </source>
</reference>